<dbReference type="Proteomes" id="UP000624244">
    <property type="component" value="Unassembled WGS sequence"/>
</dbReference>
<protein>
    <submittedName>
        <fullName evidence="2">Uncharacterized protein</fullName>
    </submittedName>
</protein>
<feature type="region of interest" description="Disordered" evidence="1">
    <location>
        <begin position="1"/>
        <end position="37"/>
    </location>
</feature>
<gene>
    <name evidence="2" type="ORF">GGP41_001701</name>
</gene>
<dbReference type="AlphaFoldDB" id="A0A8H5ZPB2"/>
<evidence type="ECO:0000313" key="3">
    <source>
        <dbReference type="Proteomes" id="UP000624244"/>
    </source>
</evidence>
<proteinExistence type="predicted"/>
<evidence type="ECO:0000256" key="1">
    <source>
        <dbReference type="SAM" id="MobiDB-lite"/>
    </source>
</evidence>
<organism evidence="2 3">
    <name type="scientific">Cochliobolus sativus</name>
    <name type="common">Common root rot and spot blotch fungus</name>
    <name type="synonym">Bipolaris sorokiniana</name>
    <dbReference type="NCBI Taxonomy" id="45130"/>
    <lineage>
        <taxon>Eukaryota</taxon>
        <taxon>Fungi</taxon>
        <taxon>Dikarya</taxon>
        <taxon>Ascomycota</taxon>
        <taxon>Pezizomycotina</taxon>
        <taxon>Dothideomycetes</taxon>
        <taxon>Pleosporomycetidae</taxon>
        <taxon>Pleosporales</taxon>
        <taxon>Pleosporineae</taxon>
        <taxon>Pleosporaceae</taxon>
        <taxon>Bipolaris</taxon>
    </lineage>
</organism>
<name>A0A8H5ZPB2_COCSA</name>
<comment type="caution">
    <text evidence="2">The sequence shown here is derived from an EMBL/GenBank/DDBJ whole genome shotgun (WGS) entry which is preliminary data.</text>
</comment>
<dbReference type="EMBL" id="WNKQ01000002">
    <property type="protein sequence ID" value="KAF5853132.1"/>
    <property type="molecule type" value="Genomic_DNA"/>
</dbReference>
<accession>A0A8H5ZPB2</accession>
<reference evidence="2" key="1">
    <citation type="submission" date="2019-11" db="EMBL/GenBank/DDBJ databases">
        <title>Bipolaris sorokiniana Genome sequencing.</title>
        <authorList>
            <person name="Wang H."/>
        </authorList>
    </citation>
    <scope>NUCLEOTIDE SEQUENCE</scope>
</reference>
<evidence type="ECO:0000313" key="2">
    <source>
        <dbReference type="EMBL" id="KAF5853132.1"/>
    </source>
</evidence>
<sequence length="124" mass="13498">MAEQEGSGLTPGHHNSDELQGSGLDGGHFGPPGSAHSLSSAVTLPLVDALFQSLRAAVEEVYNLKRLLMEVDNRSTGIELKYKHLANKVRYLERCSMNATEKLRRVTQKNKELTAALKGAVLDI</sequence>